<evidence type="ECO:0000256" key="1">
    <source>
        <dbReference type="SAM" id="SignalP"/>
    </source>
</evidence>
<dbReference type="Gene3D" id="2.120.10.30">
    <property type="entry name" value="TolB, C-terminal domain"/>
    <property type="match status" value="1"/>
</dbReference>
<feature type="chain" id="PRO_5040283611" evidence="1">
    <location>
        <begin position="19"/>
        <end position="361"/>
    </location>
</feature>
<keyword evidence="3" id="KW-1185">Reference proteome</keyword>
<gene>
    <name evidence="2" type="ORF">JDV02_008037</name>
</gene>
<dbReference type="OrthoDB" id="9977941at2759"/>
<organism evidence="2 3">
    <name type="scientific">Purpureocillium takamizusanense</name>
    <dbReference type="NCBI Taxonomy" id="2060973"/>
    <lineage>
        <taxon>Eukaryota</taxon>
        <taxon>Fungi</taxon>
        <taxon>Dikarya</taxon>
        <taxon>Ascomycota</taxon>
        <taxon>Pezizomycotina</taxon>
        <taxon>Sordariomycetes</taxon>
        <taxon>Hypocreomycetidae</taxon>
        <taxon>Hypocreales</taxon>
        <taxon>Ophiocordycipitaceae</taxon>
        <taxon>Purpureocillium</taxon>
    </lineage>
</organism>
<name>A0A9Q8QPE8_9HYPO</name>
<sequence>MKIFASLFALAAVPHALGGPAINTGKVPLPERLLHHFPNGTWAENISVRPNGNLLITLSTPTGSVMQVKEPWTANPVVEEVFNFDQWVDRLIGIGETTRDTYVVVGSRFYSPDAIASPVETTFCAMELDFSKDPNKPKARLIARLPEAYLLQSVAALPWDRTTVLISDQYLLKPRYNQSDWTPSPGQVWRLNTVTGKYSLVMANYPEMTSIGAKGPDVGINGIKIRGNWFYWGNTDNSYVYRLKIDKKGAPVPPGKPQVVTHFDTFWNDFTFGPEDEDILWSAGWNQVVAVSSAGKVVVVDGVGTSNNLTFPGPTATGFGRHHEDRDILYVTGNLYSIPDVPIDGKIGGWIRAINTTGFRF</sequence>
<dbReference type="InterPro" id="IPR011042">
    <property type="entry name" value="6-blade_b-propeller_TolB-like"/>
</dbReference>
<dbReference type="GeneID" id="72069985"/>
<feature type="signal peptide" evidence="1">
    <location>
        <begin position="1"/>
        <end position="18"/>
    </location>
</feature>
<dbReference type="PANTHER" id="PTHR42060">
    <property type="entry name" value="NHL REPEAT-CONTAINING PROTEIN-RELATED"/>
    <property type="match status" value="1"/>
</dbReference>
<protein>
    <submittedName>
        <fullName evidence="2">Uncharacterized protein</fullName>
    </submittedName>
</protein>
<proteinExistence type="predicted"/>
<keyword evidence="1" id="KW-0732">Signal</keyword>
<dbReference type="PANTHER" id="PTHR42060:SF1">
    <property type="entry name" value="NHL REPEAT-CONTAINING PROTEIN"/>
    <property type="match status" value="1"/>
</dbReference>
<evidence type="ECO:0000313" key="2">
    <source>
        <dbReference type="EMBL" id="UNI22117.1"/>
    </source>
</evidence>
<dbReference type="AlphaFoldDB" id="A0A9Q8QPE8"/>
<reference evidence="2" key="1">
    <citation type="submission" date="2021-11" db="EMBL/GenBank/DDBJ databases">
        <title>Purpureocillium_takamizusanense_genome.</title>
        <authorList>
            <person name="Nguyen N.-H."/>
        </authorList>
    </citation>
    <scope>NUCLEOTIDE SEQUENCE</scope>
    <source>
        <strain evidence="2">PT3</strain>
    </source>
</reference>
<dbReference type="Proteomes" id="UP000829364">
    <property type="component" value="Chromosome 8"/>
</dbReference>
<dbReference type="SUPFAM" id="SSF63829">
    <property type="entry name" value="Calcium-dependent phosphotriesterase"/>
    <property type="match status" value="1"/>
</dbReference>
<evidence type="ECO:0000313" key="3">
    <source>
        <dbReference type="Proteomes" id="UP000829364"/>
    </source>
</evidence>
<dbReference type="EMBL" id="CP086361">
    <property type="protein sequence ID" value="UNI22117.1"/>
    <property type="molecule type" value="Genomic_DNA"/>
</dbReference>
<dbReference type="RefSeq" id="XP_047845598.1">
    <property type="nucleotide sequence ID" value="XM_047989595.1"/>
</dbReference>
<dbReference type="InterPro" id="IPR052998">
    <property type="entry name" value="Hetero-Diels-Alderase-like"/>
</dbReference>
<accession>A0A9Q8QPE8</accession>
<dbReference type="KEGG" id="ptkz:JDV02_008037"/>